<dbReference type="OrthoDB" id="95964at2759"/>
<dbReference type="SUPFAM" id="SSF53098">
    <property type="entry name" value="Ribonuclease H-like"/>
    <property type="match status" value="1"/>
</dbReference>
<dbReference type="InterPro" id="IPR050951">
    <property type="entry name" value="Retrovirus_Pol_polyprotein"/>
</dbReference>
<dbReference type="GO" id="GO:0003676">
    <property type="term" value="F:nucleic acid binding"/>
    <property type="evidence" value="ECO:0007669"/>
    <property type="project" value="InterPro"/>
</dbReference>
<protein>
    <recommendedName>
        <fullName evidence="3">Integrase catalytic domain-containing protein</fullName>
    </recommendedName>
</protein>
<dbReference type="Pfam" id="PF17921">
    <property type="entry name" value="Integrase_H2C2"/>
    <property type="match status" value="1"/>
</dbReference>
<reference evidence="4" key="1">
    <citation type="submission" date="2021-02" db="EMBL/GenBank/DDBJ databases">
        <authorList>
            <person name="Nowell W R."/>
        </authorList>
    </citation>
    <scope>NUCLEOTIDE SEQUENCE</scope>
    <source>
        <strain evidence="4">Ploen Becks lab</strain>
    </source>
</reference>
<organism evidence="4 5">
    <name type="scientific">Brachionus calyciflorus</name>
    <dbReference type="NCBI Taxonomy" id="104777"/>
    <lineage>
        <taxon>Eukaryota</taxon>
        <taxon>Metazoa</taxon>
        <taxon>Spiralia</taxon>
        <taxon>Gnathifera</taxon>
        <taxon>Rotifera</taxon>
        <taxon>Eurotatoria</taxon>
        <taxon>Monogononta</taxon>
        <taxon>Pseudotrocha</taxon>
        <taxon>Ploima</taxon>
        <taxon>Brachionidae</taxon>
        <taxon>Brachionus</taxon>
    </lineage>
</organism>
<dbReference type="EMBL" id="CAJNOC010001219">
    <property type="protein sequence ID" value="CAF0845906.1"/>
    <property type="molecule type" value="Genomic_DNA"/>
</dbReference>
<dbReference type="InterPro" id="IPR036397">
    <property type="entry name" value="RNaseH_sf"/>
</dbReference>
<dbReference type="Gene3D" id="3.30.420.10">
    <property type="entry name" value="Ribonuclease H-like superfamily/Ribonuclease H"/>
    <property type="match status" value="1"/>
</dbReference>
<evidence type="ECO:0000256" key="1">
    <source>
        <dbReference type="SAM" id="MobiDB-lite"/>
    </source>
</evidence>
<dbReference type="Proteomes" id="UP000663879">
    <property type="component" value="Unassembled WGS sequence"/>
</dbReference>
<accession>A0A813VZL3</accession>
<keyword evidence="2" id="KW-1133">Transmembrane helix</keyword>
<sequence length="826" mass="96356">MAKSYLFDGKKILIQRKNLYFEYPRTEDRETIVNQAHSLGHFQAESTYNRLKDEYYWHGMVNYINQFVKQCTVCQRNNKCITKYHPAQATKISKIFTMVAIDLILGLDETEDGYIGILVIIEFLTNFPVAKPIKSKSAKEIAEILSEYITLLGQFSELLSYQGREFLNQIMSELRKNLGFVHIVTSAYNPRTNGKTEIFNQTLMESLRKHAEADRKNWPKYLQFVLMAYRSRVHTSTGFTPFELMAKEIENLFDNLHPKAIESGKVRQMEIQNRSQNTTLDIIPLGSTVFLKCEVLLGKLEPRFKGPYKIVEQIKRGNNKVENALKETLPESLPRHKIKMVQDHKSLPEESAEVEKIIKNRNVDNNKYYLANKIKEPILSHNSILMESADLLSSFQEIVNHEMSAGTWYTHMSDTSNIKSKIIDVKVAIENTLYLWLNYGIQITIGISTLFFIIFSIFISYKIYKWKTSNQNGVQRYYCRFIEHGCRAALCLEELDDNRCKFKESHSNHSEQTSPKKKKDSDVMKRIKELHSLGIKPQAIISRLFKEGLEAPSITKIYNLTKELRKAKTISSRPTIRQIVEWCNQYKEIPEDENEVFFGNFEYESIETQTIRVFLTTKNLLKYALKTDFILSDATYKLTFAGFPVLTGGNTDRAKSFHPFGIALCSCQTSNDFSFFFRSIEVFKKEVFQIEKRVTCWAHVRRNIDDELKIFDDKIKSDIFEDIYSIQELFREDFFTQACELFEKKWINKNSNVDSFLKIFKKNYVLRNNGWSEGYCNGIPSSTNALESTHAKIKDFIKTRLGLLEFLNVCKDNLVRFWSQIHLKEF</sequence>
<keyword evidence="2" id="KW-0472">Membrane</keyword>
<feature type="transmembrane region" description="Helical" evidence="2">
    <location>
        <begin position="433"/>
        <end position="459"/>
    </location>
</feature>
<gene>
    <name evidence="4" type="ORF">OXX778_LOCUS8698</name>
</gene>
<evidence type="ECO:0000313" key="4">
    <source>
        <dbReference type="EMBL" id="CAF0845906.1"/>
    </source>
</evidence>
<feature type="region of interest" description="Disordered" evidence="1">
    <location>
        <begin position="503"/>
        <end position="522"/>
    </location>
</feature>
<dbReference type="Gene3D" id="1.10.340.70">
    <property type="match status" value="1"/>
</dbReference>
<dbReference type="InterPro" id="IPR001584">
    <property type="entry name" value="Integrase_cat-core"/>
</dbReference>
<dbReference type="AlphaFoldDB" id="A0A813VZL3"/>
<dbReference type="PANTHER" id="PTHR37984:SF5">
    <property type="entry name" value="PROTEIN NYNRIN-LIKE"/>
    <property type="match status" value="1"/>
</dbReference>
<evidence type="ECO:0000313" key="5">
    <source>
        <dbReference type="Proteomes" id="UP000663879"/>
    </source>
</evidence>
<proteinExistence type="predicted"/>
<feature type="domain" description="Integrase catalytic" evidence="3">
    <location>
        <begin position="82"/>
        <end position="249"/>
    </location>
</feature>
<evidence type="ECO:0000256" key="2">
    <source>
        <dbReference type="SAM" id="Phobius"/>
    </source>
</evidence>
<keyword evidence="2" id="KW-0812">Transmembrane</keyword>
<dbReference type="PROSITE" id="PS50994">
    <property type="entry name" value="INTEGRASE"/>
    <property type="match status" value="1"/>
</dbReference>
<name>A0A813VZL3_9BILA</name>
<dbReference type="InterPro" id="IPR012337">
    <property type="entry name" value="RNaseH-like_sf"/>
</dbReference>
<comment type="caution">
    <text evidence="4">The sequence shown here is derived from an EMBL/GenBank/DDBJ whole genome shotgun (WGS) entry which is preliminary data.</text>
</comment>
<evidence type="ECO:0000259" key="3">
    <source>
        <dbReference type="PROSITE" id="PS50994"/>
    </source>
</evidence>
<keyword evidence="5" id="KW-1185">Reference proteome</keyword>
<dbReference type="InterPro" id="IPR041588">
    <property type="entry name" value="Integrase_H2C2"/>
</dbReference>
<dbReference type="PANTHER" id="PTHR37984">
    <property type="entry name" value="PROTEIN CBG26694"/>
    <property type="match status" value="1"/>
</dbReference>
<dbReference type="GO" id="GO:0015074">
    <property type="term" value="P:DNA integration"/>
    <property type="evidence" value="ECO:0007669"/>
    <property type="project" value="InterPro"/>
</dbReference>